<dbReference type="Proteomes" id="UP000319160">
    <property type="component" value="Unassembled WGS sequence"/>
</dbReference>
<organism evidence="2 3">
    <name type="scientific">Xylaria flabelliformis</name>
    <dbReference type="NCBI Taxonomy" id="2512241"/>
    <lineage>
        <taxon>Eukaryota</taxon>
        <taxon>Fungi</taxon>
        <taxon>Dikarya</taxon>
        <taxon>Ascomycota</taxon>
        <taxon>Pezizomycotina</taxon>
        <taxon>Sordariomycetes</taxon>
        <taxon>Xylariomycetidae</taxon>
        <taxon>Xylariales</taxon>
        <taxon>Xylariaceae</taxon>
        <taxon>Xylaria</taxon>
    </lineage>
</organism>
<dbReference type="OrthoDB" id="4779873at2759"/>
<feature type="compositionally biased region" description="Low complexity" evidence="1">
    <location>
        <begin position="224"/>
        <end position="245"/>
    </location>
</feature>
<dbReference type="STRING" id="2512241.A0A553I4X0"/>
<dbReference type="EMBL" id="VFLP01000017">
    <property type="protein sequence ID" value="TRX95251.1"/>
    <property type="molecule type" value="Genomic_DNA"/>
</dbReference>
<evidence type="ECO:0000313" key="3">
    <source>
        <dbReference type="Proteomes" id="UP000319160"/>
    </source>
</evidence>
<dbReference type="AlphaFoldDB" id="A0A553I4X0"/>
<evidence type="ECO:0000256" key="1">
    <source>
        <dbReference type="SAM" id="MobiDB-lite"/>
    </source>
</evidence>
<feature type="region of interest" description="Disordered" evidence="1">
    <location>
        <begin position="224"/>
        <end position="290"/>
    </location>
</feature>
<proteinExistence type="predicted"/>
<protein>
    <submittedName>
        <fullName evidence="2">Uncharacterized protein</fullName>
    </submittedName>
</protein>
<keyword evidence="3" id="KW-1185">Reference proteome</keyword>
<feature type="compositionally biased region" description="Basic and acidic residues" evidence="1">
    <location>
        <begin position="1"/>
        <end position="10"/>
    </location>
</feature>
<gene>
    <name evidence="2" type="ORF">FHL15_003943</name>
</gene>
<accession>A0A553I4X0</accession>
<name>A0A553I4X0_9PEZI</name>
<feature type="region of interest" description="Disordered" evidence="1">
    <location>
        <begin position="156"/>
        <end position="179"/>
    </location>
</feature>
<sequence>MDKYLNREFNQDADQNPESSIEQPCSPAPMFSTPGSHFTQNPFPRPEKPTLIATPPVLPESWALLPPVDKASPRATDIDASNFRNATPPLRATGEIEEDDFSRNYSLAPYPLSPEFHPTSPVITTVASKPNLEPQSSLLAVQTPVSCWDLARFTDSEVTSTPSGQQAEQDQQQLPQQEAHQYSNTHYAEWATQTPSSQQSPGQFPVYSPHRQASVFVAAATMDQATQTQTPRPATAATAGHTPAPSLSGSIPPEQPAPSVHSTAAPPPPPQQQQQQPPPPSHPPTIPSYPHPYQPLYAGLTAPYAMAQFNTAPPYFYCQPGASPGAGFLYSNWNKQSPWYSGTSHYLTSPRPQVYTVEPAFIMPQQATYYQPASPIVPPYYYYVPGGPSYYCT</sequence>
<feature type="compositionally biased region" description="Polar residues" evidence="1">
    <location>
        <begin position="33"/>
        <end position="42"/>
    </location>
</feature>
<comment type="caution">
    <text evidence="2">The sequence shown here is derived from an EMBL/GenBank/DDBJ whole genome shotgun (WGS) entry which is preliminary data.</text>
</comment>
<feature type="compositionally biased region" description="Low complexity" evidence="1">
    <location>
        <begin position="165"/>
        <end position="179"/>
    </location>
</feature>
<feature type="compositionally biased region" description="Polar residues" evidence="1">
    <location>
        <begin position="12"/>
        <end position="23"/>
    </location>
</feature>
<evidence type="ECO:0000313" key="2">
    <source>
        <dbReference type="EMBL" id="TRX95251.1"/>
    </source>
</evidence>
<feature type="region of interest" description="Disordered" evidence="1">
    <location>
        <begin position="1"/>
        <end position="54"/>
    </location>
</feature>
<reference evidence="3" key="1">
    <citation type="submission" date="2019-06" db="EMBL/GenBank/DDBJ databases">
        <title>Draft genome sequence of the griseofulvin-producing fungus Xylaria cubensis strain G536.</title>
        <authorList>
            <person name="Mead M.E."/>
            <person name="Raja H.A."/>
            <person name="Steenwyk J.L."/>
            <person name="Knowles S.L."/>
            <person name="Oberlies N.H."/>
            <person name="Rokas A."/>
        </authorList>
    </citation>
    <scope>NUCLEOTIDE SEQUENCE [LARGE SCALE GENOMIC DNA]</scope>
    <source>
        <strain evidence="3">G536</strain>
    </source>
</reference>
<feature type="region of interest" description="Disordered" evidence="1">
    <location>
        <begin position="73"/>
        <end position="98"/>
    </location>
</feature>
<feature type="compositionally biased region" description="Pro residues" evidence="1">
    <location>
        <begin position="265"/>
        <end position="290"/>
    </location>
</feature>